<evidence type="ECO:0000313" key="2">
    <source>
        <dbReference type="EMBL" id="KAL1619931.1"/>
    </source>
</evidence>
<evidence type="ECO:0000313" key="3">
    <source>
        <dbReference type="Proteomes" id="UP001521116"/>
    </source>
</evidence>
<name>A0ABR3SFW0_9PEZI</name>
<feature type="region of interest" description="Disordered" evidence="1">
    <location>
        <begin position="362"/>
        <end position="437"/>
    </location>
</feature>
<organism evidence="2 3">
    <name type="scientific">Neofusicoccum ribis</name>
    <dbReference type="NCBI Taxonomy" id="45134"/>
    <lineage>
        <taxon>Eukaryota</taxon>
        <taxon>Fungi</taxon>
        <taxon>Dikarya</taxon>
        <taxon>Ascomycota</taxon>
        <taxon>Pezizomycotina</taxon>
        <taxon>Dothideomycetes</taxon>
        <taxon>Dothideomycetes incertae sedis</taxon>
        <taxon>Botryosphaeriales</taxon>
        <taxon>Botryosphaeriaceae</taxon>
        <taxon>Neofusicoccum</taxon>
    </lineage>
</organism>
<feature type="compositionally biased region" description="Polar residues" evidence="1">
    <location>
        <begin position="1"/>
        <end position="15"/>
    </location>
</feature>
<feature type="region of interest" description="Disordered" evidence="1">
    <location>
        <begin position="136"/>
        <end position="216"/>
    </location>
</feature>
<feature type="region of interest" description="Disordered" evidence="1">
    <location>
        <begin position="1"/>
        <end position="92"/>
    </location>
</feature>
<proteinExistence type="predicted"/>
<dbReference type="Proteomes" id="UP001521116">
    <property type="component" value="Unassembled WGS sequence"/>
</dbReference>
<comment type="caution">
    <text evidence="2">The sequence shown here is derived from an EMBL/GenBank/DDBJ whole genome shotgun (WGS) entry which is preliminary data.</text>
</comment>
<reference evidence="2 3" key="1">
    <citation type="submission" date="2024-02" db="EMBL/GenBank/DDBJ databases">
        <title>De novo assembly and annotation of 12 fungi associated with fruit tree decline syndrome in Ontario, Canada.</title>
        <authorList>
            <person name="Sulman M."/>
            <person name="Ellouze W."/>
            <person name="Ilyukhin E."/>
        </authorList>
    </citation>
    <scope>NUCLEOTIDE SEQUENCE [LARGE SCALE GENOMIC DNA]</scope>
    <source>
        <strain evidence="2 3">M1-105</strain>
    </source>
</reference>
<feature type="compositionally biased region" description="Basic and acidic residues" evidence="1">
    <location>
        <begin position="56"/>
        <end position="72"/>
    </location>
</feature>
<feature type="compositionally biased region" description="Polar residues" evidence="1">
    <location>
        <begin position="169"/>
        <end position="204"/>
    </location>
</feature>
<protein>
    <submittedName>
        <fullName evidence="2">Uncharacterized protein</fullName>
    </submittedName>
</protein>
<feature type="compositionally biased region" description="Basic and acidic residues" evidence="1">
    <location>
        <begin position="136"/>
        <end position="152"/>
    </location>
</feature>
<dbReference type="EMBL" id="JAJVDC020000179">
    <property type="protein sequence ID" value="KAL1619931.1"/>
    <property type="molecule type" value="Genomic_DNA"/>
</dbReference>
<accession>A0ABR3SFW0</accession>
<feature type="compositionally biased region" description="Basic and acidic residues" evidence="1">
    <location>
        <begin position="392"/>
        <end position="402"/>
    </location>
</feature>
<sequence length="437" mass="48876">MDQAQETQPDGNSATLPARNEVRSSAPLNLDHKLTVEQMDIDPPTKESIDAYDAPMNEHERSTPDDTAHGDEDANPTTDDSLEKPPMPAWMTDPAGKAIITVIPSIDRHETEEAVVVHYTTATHMQFIGMMHIRRTDGPRPEAKKYTPRQKENQQPTRPSKQHAILPANPTQQAHIVQSKQPRQGAQLQQRENSSIGAGSSDQVLQRPMTGPPQAIRPEPHYIVIVQYAPSVEYGGSEFTFLQQDNYPQTGQFETIDHFTKAFVRLTDAKHHALHLFTQRVSTDYRYVMQKAWEDLSTQEIRELGVSQDGPSPHVRGFVFKLIDERRVWQIRFGCDEEFCRISVLPVPPGDPRLEGLVLVGPGEKHGRAPQSLEVERPPAEMMSEETATDTTIREETTAKEAESEETAPEDSSLVESMTENMLPAEIATGKATAERA</sequence>
<keyword evidence="3" id="KW-1185">Reference proteome</keyword>
<gene>
    <name evidence="2" type="ORF">SLS56_009898</name>
</gene>
<evidence type="ECO:0000256" key="1">
    <source>
        <dbReference type="SAM" id="MobiDB-lite"/>
    </source>
</evidence>